<comment type="caution">
    <text evidence="2">The sequence shown here is derived from an EMBL/GenBank/DDBJ whole genome shotgun (WGS) entry which is preliminary data.</text>
</comment>
<name>A0ABP0RIG6_9DINO</name>
<organism evidence="2 3">
    <name type="scientific">Durusdinium trenchii</name>
    <dbReference type="NCBI Taxonomy" id="1381693"/>
    <lineage>
        <taxon>Eukaryota</taxon>
        <taxon>Sar</taxon>
        <taxon>Alveolata</taxon>
        <taxon>Dinophyceae</taxon>
        <taxon>Suessiales</taxon>
        <taxon>Symbiodiniaceae</taxon>
        <taxon>Durusdinium</taxon>
    </lineage>
</organism>
<dbReference type="PANTHER" id="PTHR23101:SF25">
    <property type="entry name" value="GTPASE-ACTIVATING PROTEIN AND VPS9 DOMAIN-CONTAINING PROTEIN 1"/>
    <property type="match status" value="1"/>
</dbReference>
<dbReference type="InterPro" id="IPR037191">
    <property type="entry name" value="VPS9_dom_sf"/>
</dbReference>
<dbReference type="Proteomes" id="UP001642484">
    <property type="component" value="Unassembled WGS sequence"/>
</dbReference>
<protein>
    <recommendedName>
        <fullName evidence="1">VPS9 domain-containing protein</fullName>
    </recommendedName>
</protein>
<dbReference type="PANTHER" id="PTHR23101">
    <property type="entry name" value="RAB GDP/GTP EXCHANGE FACTOR"/>
    <property type="match status" value="1"/>
</dbReference>
<dbReference type="SUPFAM" id="SSF109993">
    <property type="entry name" value="VPS9 domain"/>
    <property type="match status" value="1"/>
</dbReference>
<dbReference type="SMART" id="SM00167">
    <property type="entry name" value="VPS9"/>
    <property type="match status" value="1"/>
</dbReference>
<evidence type="ECO:0000313" key="2">
    <source>
        <dbReference type="EMBL" id="CAK9100395.1"/>
    </source>
</evidence>
<evidence type="ECO:0000313" key="3">
    <source>
        <dbReference type="Proteomes" id="UP001642484"/>
    </source>
</evidence>
<dbReference type="Pfam" id="PF02204">
    <property type="entry name" value="VPS9"/>
    <property type="match status" value="1"/>
</dbReference>
<accession>A0ABP0RIG6</accession>
<gene>
    <name evidence="2" type="ORF">CCMP2556_LOCUS47437</name>
</gene>
<keyword evidence="3" id="KW-1185">Reference proteome</keyword>
<proteinExistence type="predicted"/>
<sequence length="926" mass="102365">MAVALVQCEGAAGSVMEEVLKAEMEVVAAVLERVENSNVTKAGRQVLHSDQPLEEGSFMFAFLLGLSANDPDCEAWVAEAISEKTLDALRQLLSPDRARRAKSLRKFSRAFVQPEISKTRSQDQLPVPSVADFIGEPEEALPQLSPVPSPRSTTPAVAFALPAGKEVELADHSDSPKRQEWAMRRANITNSTGSVLDLDGIAATLVQSLAEAAYAAPPTLCRLAAALRTFGDKGQDLLGRLLFVHWLVPALLKPALGLGLGLAEVFPVLTAAETTYSLRSLAQLLTAAVAHEAGDENDRSSLRKLFHSLAERGAAQAASKSEAELPCCVVCRTSELIALGSSLSAAAEEVAEILSMSADQVRLLGRRPSSPGSASAVVCWLKRCRSHEKQTDDITPKEKQQKPRLSYEERRKSLGTHTQEEALLLLRQLLSEPHQLCSHGIGQAGSALLAALEAARRGAELSRKLKIDLLQEALLWQEPSSSENAAPLTINEQELFNSLQEALEKERRGLAQQTLQLRSRRRLVRLSALRCREVTKCVRHCAKAAWTLRFNCCLQTLWTGSDRQSDLGMPELCVLGPETDPNKLDLDQELSPRQGRRRKRDGLFGIFSQEPEMEPRRESSVRMVKRNYCPYHRLAAVGASIGVEGLANDSSRSHSATRNLREILSALSKLRIDRARQERMGMTKVIQELVVMVSGIISNHCRLSQANAAHSQEEDEEWVRPHLLLQGSEAHATECVSRFIFHQLHHRFFPTEPTVDDQRIHAQIQRFSWLRPRHLDLPRPLVDTEQASEAILLLRKLRILRSPCEILEVIAKAFRITTQAACLKSKLAEGQSKSSQDNAFGADEALPLFILIIIRANPPMLHSVLSYAEHFTTSDQLRTEQGYALAQAQAAVSFSSSLRDKEQLSNLRPGEWESHLELGSGCEDWT</sequence>
<feature type="domain" description="VPS9" evidence="1">
    <location>
        <begin position="754"/>
        <end position="904"/>
    </location>
</feature>
<dbReference type="PROSITE" id="PS51205">
    <property type="entry name" value="VPS9"/>
    <property type="match status" value="1"/>
</dbReference>
<reference evidence="2 3" key="1">
    <citation type="submission" date="2024-02" db="EMBL/GenBank/DDBJ databases">
        <authorList>
            <person name="Chen Y."/>
            <person name="Shah S."/>
            <person name="Dougan E. K."/>
            <person name="Thang M."/>
            <person name="Chan C."/>
        </authorList>
    </citation>
    <scope>NUCLEOTIDE SEQUENCE [LARGE SCALE GENOMIC DNA]</scope>
</reference>
<evidence type="ECO:0000259" key="1">
    <source>
        <dbReference type="PROSITE" id="PS51205"/>
    </source>
</evidence>
<dbReference type="InterPro" id="IPR045046">
    <property type="entry name" value="Vps9-like"/>
</dbReference>
<dbReference type="EMBL" id="CAXAMN010026062">
    <property type="protein sequence ID" value="CAK9100395.1"/>
    <property type="molecule type" value="Genomic_DNA"/>
</dbReference>
<dbReference type="InterPro" id="IPR003123">
    <property type="entry name" value="VPS9"/>
</dbReference>
<dbReference type="Gene3D" id="1.20.1050.80">
    <property type="entry name" value="VPS9 domain"/>
    <property type="match status" value="1"/>
</dbReference>